<organism evidence="3 4">
    <name type="scientific">Seminavis robusta</name>
    <dbReference type="NCBI Taxonomy" id="568900"/>
    <lineage>
        <taxon>Eukaryota</taxon>
        <taxon>Sar</taxon>
        <taxon>Stramenopiles</taxon>
        <taxon>Ochrophyta</taxon>
        <taxon>Bacillariophyta</taxon>
        <taxon>Bacillariophyceae</taxon>
        <taxon>Bacillariophycidae</taxon>
        <taxon>Naviculales</taxon>
        <taxon>Naviculaceae</taxon>
        <taxon>Seminavis</taxon>
    </lineage>
</organism>
<keyword evidence="2" id="KW-0472">Membrane</keyword>
<dbReference type="PANTHER" id="PTHR13132">
    <property type="entry name" value="ALPHA- 1,6 -FUCOSYLTRANSFERASE"/>
    <property type="match status" value="1"/>
</dbReference>
<gene>
    <name evidence="3" type="ORF">SEMRO_310_G113990.1</name>
</gene>
<feature type="region of interest" description="Disordered" evidence="1">
    <location>
        <begin position="59"/>
        <end position="86"/>
    </location>
</feature>
<comment type="caution">
    <text evidence="3">The sequence shown here is derived from an EMBL/GenBank/DDBJ whole genome shotgun (WGS) entry which is preliminary data.</text>
</comment>
<feature type="compositionally biased region" description="Polar residues" evidence="1">
    <location>
        <begin position="59"/>
        <end position="85"/>
    </location>
</feature>
<keyword evidence="4" id="KW-1185">Reference proteome</keyword>
<dbReference type="EMBL" id="CAICTM010000309">
    <property type="protein sequence ID" value="CAB9507528.1"/>
    <property type="molecule type" value="Genomic_DNA"/>
</dbReference>
<dbReference type="Gene3D" id="3.40.50.11350">
    <property type="match status" value="1"/>
</dbReference>
<keyword evidence="2" id="KW-0812">Transmembrane</keyword>
<dbReference type="GO" id="GO:0046921">
    <property type="term" value="F:alpha-(1-&gt;6)-fucosyltransferase activity"/>
    <property type="evidence" value="ECO:0007669"/>
    <property type="project" value="TreeGrafter"/>
</dbReference>
<proteinExistence type="predicted"/>
<evidence type="ECO:0000256" key="2">
    <source>
        <dbReference type="SAM" id="Phobius"/>
    </source>
</evidence>
<evidence type="ECO:0000313" key="3">
    <source>
        <dbReference type="EMBL" id="CAB9507528.1"/>
    </source>
</evidence>
<name>A0A9N8DR24_9STRA</name>
<dbReference type="Proteomes" id="UP001153069">
    <property type="component" value="Unassembled WGS sequence"/>
</dbReference>
<sequence>MTSAGFATASGGGLFKTLGLAILALTVILQILEQSGLDARSFLGDFSCNGVIVTTESYSSNSTNATDSLSSSNYTTPSIESNDNQLSSLSLSKRPSTVYFQTDLAQMAREEENGKFFISYLQGSGLGSQFIYMISQKIYAQDNDRVFMADDSLYGYRWDEATGVLNGFFRPSFPVITAQDYSTIEKVWNVPNYKEGITFNKKLGYSNAYTSGKAVQRKNNDPMMIFHTTRSEFRLHFRKSYGNGGNKLYHRMVSEACANLQFNDQAYAEIQRIKQQANIPDLTATPSVAFHVRRGDKTDTKESKAFSGMAYVDRFLMNLENNQHSNITKSSIRTCFVATGDYRAVQEIQEALQKRKVRCTLHTLTPPQTTGAVKAYANSDREATLQFLAELSLLLEASYFVGTFNSNVGTLTAVLRKCVHPNAPHFAHSYGVDNNYWNLR</sequence>
<protein>
    <submittedName>
        <fullName evidence="3">Uncharacterized protein</fullName>
    </submittedName>
</protein>
<feature type="transmembrane region" description="Helical" evidence="2">
    <location>
        <begin position="12"/>
        <end position="32"/>
    </location>
</feature>
<dbReference type="OrthoDB" id="449062at2759"/>
<keyword evidence="2" id="KW-1133">Transmembrane helix</keyword>
<dbReference type="PANTHER" id="PTHR13132:SF29">
    <property type="entry name" value="ALPHA-(1,6)-FUCOSYLTRANSFERASE"/>
    <property type="match status" value="1"/>
</dbReference>
<evidence type="ECO:0000256" key="1">
    <source>
        <dbReference type="SAM" id="MobiDB-lite"/>
    </source>
</evidence>
<dbReference type="AlphaFoldDB" id="A0A9N8DR24"/>
<evidence type="ECO:0000313" key="4">
    <source>
        <dbReference type="Proteomes" id="UP001153069"/>
    </source>
</evidence>
<dbReference type="GO" id="GO:0006487">
    <property type="term" value="P:protein N-linked glycosylation"/>
    <property type="evidence" value="ECO:0007669"/>
    <property type="project" value="TreeGrafter"/>
</dbReference>
<accession>A0A9N8DR24</accession>
<reference evidence="3" key="1">
    <citation type="submission" date="2020-06" db="EMBL/GenBank/DDBJ databases">
        <authorList>
            <consortium name="Plant Systems Biology data submission"/>
        </authorList>
    </citation>
    <scope>NUCLEOTIDE SEQUENCE</scope>
    <source>
        <strain evidence="3">D6</strain>
    </source>
</reference>